<keyword evidence="2" id="KW-0808">Transferase</keyword>
<dbReference type="eggNOG" id="COG0438">
    <property type="taxonomic scope" value="Bacteria"/>
</dbReference>
<feature type="domain" description="Glycosyltransferase subfamily 4-like N-terminal" evidence="1">
    <location>
        <begin position="19"/>
        <end position="120"/>
    </location>
</feature>
<dbReference type="CDD" id="cd03801">
    <property type="entry name" value="GT4_PimA-like"/>
    <property type="match status" value="1"/>
</dbReference>
<dbReference type="Gene3D" id="3.40.50.2000">
    <property type="entry name" value="Glycogen Phosphorylase B"/>
    <property type="match status" value="2"/>
</dbReference>
<proteinExistence type="predicted"/>
<dbReference type="AlphaFoldDB" id="A0A068NVF0"/>
<evidence type="ECO:0000313" key="3">
    <source>
        <dbReference type="Proteomes" id="UP000027982"/>
    </source>
</evidence>
<sequence length="316" mass="34485">MEIACPPGSPISERASHPTEPITVRGKFDLKGLAAYLRLFRSQQFDVVHAHFSPDFTLPAYAARMRRQGLTVMTRHVALQWSSPKAKAYSRLWRHIIPVSHAVERRLLQSGIPASQMTVAKAGLPEPIPRRKRKDARAALWLEPNEFVVGSFGRLVPDKGIDVLIEAMRQVDGVKACIFGHGPYAEDLRTKAAGLKSVMFQGSVADVADAMAAMDVVVIPSTWEEAFPYAALEAMALSRPIVASNIGGLPEMVEDGVNGRLFPPGDASALAAVLNEMKSANREPMGAAGRARYEQEFTIEKMAERIEAVFLAAIGK</sequence>
<name>A0A068NVF0_FIMGI</name>
<dbReference type="Pfam" id="PF13692">
    <property type="entry name" value="Glyco_trans_1_4"/>
    <property type="match status" value="1"/>
</dbReference>
<dbReference type="GO" id="GO:0016757">
    <property type="term" value="F:glycosyltransferase activity"/>
    <property type="evidence" value="ECO:0007669"/>
    <property type="project" value="TreeGrafter"/>
</dbReference>
<organism evidence="2 3">
    <name type="scientific">Fimbriimonas ginsengisoli Gsoil 348</name>
    <dbReference type="NCBI Taxonomy" id="661478"/>
    <lineage>
        <taxon>Bacteria</taxon>
        <taxon>Bacillati</taxon>
        <taxon>Armatimonadota</taxon>
        <taxon>Fimbriimonadia</taxon>
        <taxon>Fimbriimonadales</taxon>
        <taxon>Fimbriimonadaceae</taxon>
        <taxon>Fimbriimonas</taxon>
    </lineage>
</organism>
<dbReference type="KEGG" id="fgi:OP10G_4130"/>
<dbReference type="PANTHER" id="PTHR45947">
    <property type="entry name" value="SULFOQUINOVOSYL TRANSFERASE SQD2"/>
    <property type="match status" value="1"/>
</dbReference>
<dbReference type="HOGENOM" id="CLU_009583_0_3_0"/>
<evidence type="ECO:0000259" key="1">
    <source>
        <dbReference type="Pfam" id="PF13439"/>
    </source>
</evidence>
<dbReference type="InterPro" id="IPR028098">
    <property type="entry name" value="Glyco_trans_4-like_N"/>
</dbReference>
<dbReference type="SUPFAM" id="SSF53756">
    <property type="entry name" value="UDP-Glycosyltransferase/glycogen phosphorylase"/>
    <property type="match status" value="1"/>
</dbReference>
<gene>
    <name evidence="2" type="ORF">OP10G_4130</name>
</gene>
<keyword evidence="3" id="KW-1185">Reference proteome</keyword>
<dbReference type="Pfam" id="PF13439">
    <property type="entry name" value="Glyco_transf_4"/>
    <property type="match status" value="1"/>
</dbReference>
<protein>
    <submittedName>
        <fullName evidence="2">Glycosyl transferase, group 1</fullName>
    </submittedName>
</protein>
<evidence type="ECO:0000313" key="2">
    <source>
        <dbReference type="EMBL" id="AIE87498.1"/>
    </source>
</evidence>
<reference evidence="2 3" key="1">
    <citation type="journal article" date="2014" name="PLoS ONE">
        <title>The first complete genome sequence of the class fimbriimonadia in the phylum armatimonadetes.</title>
        <authorList>
            <person name="Hu Z.Y."/>
            <person name="Wang Y.Z."/>
            <person name="Im W.T."/>
            <person name="Wang S.Y."/>
            <person name="Zhao G.P."/>
            <person name="Zheng H.J."/>
            <person name="Quan Z.X."/>
        </authorList>
    </citation>
    <scope>NUCLEOTIDE SEQUENCE [LARGE SCALE GENOMIC DNA]</scope>
    <source>
        <strain evidence="2">Gsoil 348</strain>
    </source>
</reference>
<dbReference type="EMBL" id="CP007139">
    <property type="protein sequence ID" value="AIE87498.1"/>
    <property type="molecule type" value="Genomic_DNA"/>
</dbReference>
<dbReference type="PANTHER" id="PTHR45947:SF3">
    <property type="entry name" value="SULFOQUINOVOSYL TRANSFERASE SQD2"/>
    <property type="match status" value="1"/>
</dbReference>
<dbReference type="Proteomes" id="UP000027982">
    <property type="component" value="Chromosome"/>
</dbReference>
<dbReference type="STRING" id="661478.OP10G_4130"/>
<accession>A0A068NVF0</accession>
<dbReference type="InterPro" id="IPR050194">
    <property type="entry name" value="Glycosyltransferase_grp1"/>
</dbReference>